<evidence type="ECO:0000313" key="5">
    <source>
        <dbReference type="EMBL" id="KAK9175472.1"/>
    </source>
</evidence>
<dbReference type="EMBL" id="JBCGBO010000025">
    <property type="protein sequence ID" value="KAK9175472.1"/>
    <property type="molecule type" value="Genomic_DNA"/>
</dbReference>
<evidence type="ECO:0000256" key="3">
    <source>
        <dbReference type="SAM" id="MobiDB-lite"/>
    </source>
</evidence>
<reference evidence="5 6" key="1">
    <citation type="submission" date="2024-05" db="EMBL/GenBank/DDBJ databases">
        <title>Haplotype-resolved chromosome-level genome assembly of Huyou (Citrus changshanensis).</title>
        <authorList>
            <person name="Miao C."/>
            <person name="Chen W."/>
            <person name="Wu Y."/>
            <person name="Wang L."/>
            <person name="Zhao S."/>
            <person name="Grierson D."/>
            <person name="Xu C."/>
            <person name="Chen K."/>
        </authorList>
    </citation>
    <scope>NUCLEOTIDE SEQUENCE [LARGE SCALE GENOMIC DNA]</scope>
    <source>
        <strain evidence="5">01-14</strain>
        <tissue evidence="5">Leaf</tissue>
    </source>
</reference>
<dbReference type="PANTHER" id="PTHR31415:SF4">
    <property type="entry name" value="NDR1_HIN1-LIKE PROTEIN 3"/>
    <property type="match status" value="1"/>
</dbReference>
<sequence>MSDTNRSSTANSQSAVHIQSSSSQPHSNSHSSYFVRRLIIALVLLFVLASVISSIAWLIVHPLPPVFTVNSFTVSNFTLLNSRVKGDYEFGISIKNPNKKASLSIDRSDDVCLMYDKSAAVIATAWMGPLYLEKMGQQSQSPRFRSDFCGPLHAGEFNEMSNDYWSKRMVSFNVIMRIRVRFRYWILPTKQSLIKVSCMNLVVEFSAAKEIHGKLKDTGGKNNCSVHHD</sequence>
<keyword evidence="4" id="KW-1133">Transmembrane helix</keyword>
<gene>
    <name evidence="5" type="ORF">WN944_027479</name>
</gene>
<keyword evidence="4" id="KW-0812">Transmembrane</keyword>
<comment type="subcellular location">
    <subcellularLocation>
        <location evidence="1">Membrane</location>
    </subcellularLocation>
</comment>
<dbReference type="GO" id="GO:0009506">
    <property type="term" value="C:plasmodesma"/>
    <property type="evidence" value="ECO:0007669"/>
    <property type="project" value="TreeGrafter"/>
</dbReference>
<evidence type="ECO:0000313" key="6">
    <source>
        <dbReference type="Proteomes" id="UP001428341"/>
    </source>
</evidence>
<keyword evidence="6" id="KW-1185">Reference proteome</keyword>
<feature type="compositionally biased region" description="Low complexity" evidence="3">
    <location>
        <begin position="12"/>
        <end position="28"/>
    </location>
</feature>
<evidence type="ECO:0000256" key="2">
    <source>
        <dbReference type="ARBA" id="ARBA00023136"/>
    </source>
</evidence>
<dbReference type="Proteomes" id="UP001428341">
    <property type="component" value="Unassembled WGS sequence"/>
</dbReference>
<evidence type="ECO:0000256" key="4">
    <source>
        <dbReference type="SAM" id="Phobius"/>
    </source>
</evidence>
<feature type="compositionally biased region" description="Polar residues" evidence="3">
    <location>
        <begin position="1"/>
        <end position="11"/>
    </location>
</feature>
<evidence type="ECO:0000256" key="1">
    <source>
        <dbReference type="ARBA" id="ARBA00004370"/>
    </source>
</evidence>
<proteinExistence type="predicted"/>
<feature type="region of interest" description="Disordered" evidence="3">
    <location>
        <begin position="1"/>
        <end position="28"/>
    </location>
</feature>
<accession>A0AAP0Q870</accession>
<feature type="transmembrane region" description="Helical" evidence="4">
    <location>
        <begin position="38"/>
        <end position="60"/>
    </location>
</feature>
<name>A0AAP0Q870_9ROSI</name>
<dbReference type="AlphaFoldDB" id="A0AAP0Q870"/>
<comment type="caution">
    <text evidence="5">The sequence shown here is derived from an EMBL/GenBank/DDBJ whole genome shotgun (WGS) entry which is preliminary data.</text>
</comment>
<evidence type="ECO:0008006" key="7">
    <source>
        <dbReference type="Google" id="ProtNLM"/>
    </source>
</evidence>
<dbReference type="PANTHER" id="PTHR31415">
    <property type="entry name" value="OS05G0367900 PROTEIN"/>
    <property type="match status" value="1"/>
</dbReference>
<protein>
    <recommendedName>
        <fullName evidence="7">Late embryogenesis abundant protein LEA-2 subgroup domain-containing protein</fullName>
    </recommendedName>
</protein>
<dbReference type="GO" id="GO:0098542">
    <property type="term" value="P:defense response to other organism"/>
    <property type="evidence" value="ECO:0007669"/>
    <property type="project" value="InterPro"/>
</dbReference>
<dbReference type="GO" id="GO:0005886">
    <property type="term" value="C:plasma membrane"/>
    <property type="evidence" value="ECO:0007669"/>
    <property type="project" value="TreeGrafter"/>
</dbReference>
<keyword evidence="2 4" id="KW-0472">Membrane</keyword>
<dbReference type="InterPro" id="IPR044839">
    <property type="entry name" value="NDR1-like"/>
</dbReference>
<organism evidence="5 6">
    <name type="scientific">Citrus x changshan-huyou</name>
    <dbReference type="NCBI Taxonomy" id="2935761"/>
    <lineage>
        <taxon>Eukaryota</taxon>
        <taxon>Viridiplantae</taxon>
        <taxon>Streptophyta</taxon>
        <taxon>Embryophyta</taxon>
        <taxon>Tracheophyta</taxon>
        <taxon>Spermatophyta</taxon>
        <taxon>Magnoliopsida</taxon>
        <taxon>eudicotyledons</taxon>
        <taxon>Gunneridae</taxon>
        <taxon>Pentapetalae</taxon>
        <taxon>rosids</taxon>
        <taxon>malvids</taxon>
        <taxon>Sapindales</taxon>
        <taxon>Rutaceae</taxon>
        <taxon>Aurantioideae</taxon>
        <taxon>Citrus</taxon>
    </lineage>
</organism>